<evidence type="ECO:0000313" key="3">
    <source>
        <dbReference type="Proteomes" id="UP000023152"/>
    </source>
</evidence>
<evidence type="ECO:0000256" key="1">
    <source>
        <dbReference type="SAM" id="MobiDB-lite"/>
    </source>
</evidence>
<dbReference type="AlphaFoldDB" id="X6MYF9"/>
<organism evidence="2 3">
    <name type="scientific">Reticulomyxa filosa</name>
    <dbReference type="NCBI Taxonomy" id="46433"/>
    <lineage>
        <taxon>Eukaryota</taxon>
        <taxon>Sar</taxon>
        <taxon>Rhizaria</taxon>
        <taxon>Retaria</taxon>
        <taxon>Foraminifera</taxon>
        <taxon>Monothalamids</taxon>
        <taxon>Reticulomyxidae</taxon>
        <taxon>Reticulomyxa</taxon>
    </lineage>
</organism>
<name>X6MYF9_RETFI</name>
<dbReference type="Proteomes" id="UP000023152">
    <property type="component" value="Unassembled WGS sequence"/>
</dbReference>
<evidence type="ECO:0000313" key="2">
    <source>
        <dbReference type="EMBL" id="ETO18851.1"/>
    </source>
</evidence>
<sequence>MYIFFDENASACFRQKTAMQSQIKNVLIGFETKLISKGLTHLIQINGAKTQNNKTINTKKSQTVQARIGPNDKDKQISMQLRSKRSSSVSSKKMEDMTKRTPKCNAMENSDTNIKQIQIVGPGNENTNLDNDKKKLCFIAVFDTGMTPPPPKVFGDVLQFFLKDKGTSLTTLSEVKAQVQYGLLSGNRLGSLLNMMNQIYLPTILSNHSWPTSVRKELSEKLHKFMATLTESVNQEKGKTVLYVPKEEIQGRSVQCQVTFFCDAALLLKKKKKELLADTELIRGLESLLIHWTRQIEEMVKKSNN</sequence>
<keyword evidence="3" id="KW-1185">Reference proteome</keyword>
<reference evidence="2 3" key="1">
    <citation type="journal article" date="2013" name="Curr. Biol.">
        <title>The Genome of the Foraminiferan Reticulomyxa filosa.</title>
        <authorList>
            <person name="Glockner G."/>
            <person name="Hulsmann N."/>
            <person name="Schleicher M."/>
            <person name="Noegel A.A."/>
            <person name="Eichinger L."/>
            <person name="Gallinger C."/>
            <person name="Pawlowski J."/>
            <person name="Sierra R."/>
            <person name="Euteneuer U."/>
            <person name="Pillet L."/>
            <person name="Moustafa A."/>
            <person name="Platzer M."/>
            <person name="Groth M."/>
            <person name="Szafranski K."/>
            <person name="Schliwa M."/>
        </authorList>
    </citation>
    <scope>NUCLEOTIDE SEQUENCE [LARGE SCALE GENOMIC DNA]</scope>
</reference>
<keyword evidence="2" id="KW-0966">Cell projection</keyword>
<comment type="caution">
    <text evidence="2">The sequence shown here is derived from an EMBL/GenBank/DDBJ whole genome shotgun (WGS) entry which is preliminary data.</text>
</comment>
<gene>
    <name evidence="2" type="ORF">RFI_18394</name>
</gene>
<feature type="region of interest" description="Disordered" evidence="1">
    <location>
        <begin position="67"/>
        <end position="99"/>
    </location>
</feature>
<protein>
    <submittedName>
        <fullName evidence="2">Flagellar inner arm dynein 1 heavy chain beta</fullName>
    </submittedName>
</protein>
<dbReference type="EMBL" id="ASPP01014319">
    <property type="protein sequence ID" value="ETO18851.1"/>
    <property type="molecule type" value="Genomic_DNA"/>
</dbReference>
<accession>X6MYF9</accession>
<dbReference type="OrthoDB" id="10251809at2759"/>
<keyword evidence="2" id="KW-0282">Flagellum</keyword>
<keyword evidence="2" id="KW-0969">Cilium</keyword>
<proteinExistence type="predicted"/>